<feature type="region of interest" description="Disordered" evidence="2">
    <location>
        <begin position="427"/>
        <end position="460"/>
    </location>
</feature>
<keyword evidence="5" id="KW-1185">Reference proteome</keyword>
<accession>A0A8T0I0U8</accession>
<dbReference type="InterPro" id="IPR004328">
    <property type="entry name" value="BRO1_dom"/>
</dbReference>
<dbReference type="InterPro" id="IPR038499">
    <property type="entry name" value="BRO1_sf"/>
</dbReference>
<dbReference type="PROSITE" id="PS51180">
    <property type="entry name" value="BRO1"/>
    <property type="match status" value="1"/>
</dbReference>
<dbReference type="Pfam" id="PF03097">
    <property type="entry name" value="BRO1"/>
    <property type="match status" value="1"/>
</dbReference>
<proteinExistence type="inferred from homology"/>
<reference evidence="4" key="1">
    <citation type="submission" date="2020-06" db="EMBL/GenBank/DDBJ databases">
        <title>WGS assembly of Ceratodon purpureus strain R40.</title>
        <authorList>
            <person name="Carey S.B."/>
            <person name="Jenkins J."/>
            <person name="Shu S."/>
            <person name="Lovell J.T."/>
            <person name="Sreedasyam A."/>
            <person name="Maumus F."/>
            <person name="Tiley G.P."/>
            <person name="Fernandez-Pozo N."/>
            <person name="Barry K."/>
            <person name="Chen C."/>
            <person name="Wang M."/>
            <person name="Lipzen A."/>
            <person name="Daum C."/>
            <person name="Saski C.A."/>
            <person name="Payton A.C."/>
            <person name="Mcbreen J.C."/>
            <person name="Conrad R.E."/>
            <person name="Kollar L.M."/>
            <person name="Olsson S."/>
            <person name="Huttunen S."/>
            <person name="Landis J.B."/>
            <person name="Wickett N.J."/>
            <person name="Johnson M.G."/>
            <person name="Rensing S.A."/>
            <person name="Grimwood J."/>
            <person name="Schmutz J."/>
            <person name="Mcdaniel S.F."/>
        </authorList>
    </citation>
    <scope>NUCLEOTIDE SEQUENCE</scope>
    <source>
        <strain evidence="4">R40</strain>
    </source>
</reference>
<evidence type="ECO:0000313" key="5">
    <source>
        <dbReference type="Proteomes" id="UP000822688"/>
    </source>
</evidence>
<dbReference type="PANTHER" id="PTHR23032:SF13">
    <property type="entry name" value="BRO1 DOMAIN-CONTAINING PROTEIN BROX"/>
    <property type="match status" value="1"/>
</dbReference>
<evidence type="ECO:0000256" key="1">
    <source>
        <dbReference type="ARBA" id="ARBA00008901"/>
    </source>
</evidence>
<evidence type="ECO:0000259" key="3">
    <source>
        <dbReference type="PROSITE" id="PS51180"/>
    </source>
</evidence>
<comment type="similarity">
    <text evidence="1">Belongs to the BROX family.</text>
</comment>
<dbReference type="SMART" id="SM01041">
    <property type="entry name" value="BRO1"/>
    <property type="match status" value="1"/>
</dbReference>
<dbReference type="Gene3D" id="1.25.40.280">
    <property type="entry name" value="alix/aip1 like domains"/>
    <property type="match status" value="1"/>
</dbReference>
<evidence type="ECO:0000256" key="2">
    <source>
        <dbReference type="SAM" id="MobiDB-lite"/>
    </source>
</evidence>
<gene>
    <name evidence="4" type="ORF">KC19_5G089600</name>
</gene>
<feature type="domain" description="BRO1" evidence="3">
    <location>
        <begin position="24"/>
        <end position="460"/>
    </location>
</feature>
<name>A0A8T0I0U8_CERPU</name>
<dbReference type="Proteomes" id="UP000822688">
    <property type="component" value="Chromosome 5"/>
</dbReference>
<evidence type="ECO:0000313" key="4">
    <source>
        <dbReference type="EMBL" id="KAG0576559.1"/>
    </source>
</evidence>
<dbReference type="PANTHER" id="PTHR23032">
    <property type="entry name" value="BRO1 DOMAIN-CONTAINING PROTEIN BROX"/>
    <property type="match status" value="1"/>
</dbReference>
<dbReference type="InterPro" id="IPR038898">
    <property type="entry name" value="BROX"/>
</dbReference>
<protein>
    <recommendedName>
        <fullName evidence="3">BRO1 domain-containing protein</fullName>
    </recommendedName>
</protein>
<sequence>MGCILSSEKSEDLSPTSAGGDEVYVYVPGFRTPKYVDLKGVLQGSVSADLASRLHLLRSQVLIASAQNTPASKSKRKKLHQDSATAANLEKALKNYLPVLLGFVTGGEKLSSGLVFEWTNVEDEKKETALGSVYYELLSVLHLLGVLALHEANTFLTPRSPQEGFIPKVTEESKRNAIEILLKAASYFECAIRAVLPSTPEAIKAKLPADLSESMLRAMEHQALGQGVEVQLGFAVDNLKASLAVKRRLSCEHAKVWEEANEKIGRVPLADGWREKHQLFMRWKLLEAKAGAYCFHGLILDEGYEENSHAQALVCLKAADNYLKESQRTRIDFGNSELLTKLPPVWGHMKYLLEKIPRETLSKARIFRENYRTEKLPRTLPKLPDFPLALTADPYDLPPVDLAWEKESGYEGIPSLTPDVPSFLAKRDLNPKNSGIKSDLRRARPMSPPLIVTPDMVQAR</sequence>
<comment type="caution">
    <text evidence="4">The sequence shown here is derived from an EMBL/GenBank/DDBJ whole genome shotgun (WGS) entry which is preliminary data.</text>
</comment>
<dbReference type="EMBL" id="CM026425">
    <property type="protein sequence ID" value="KAG0576559.1"/>
    <property type="molecule type" value="Genomic_DNA"/>
</dbReference>
<organism evidence="4 5">
    <name type="scientific">Ceratodon purpureus</name>
    <name type="common">Fire moss</name>
    <name type="synonym">Dicranum purpureum</name>
    <dbReference type="NCBI Taxonomy" id="3225"/>
    <lineage>
        <taxon>Eukaryota</taxon>
        <taxon>Viridiplantae</taxon>
        <taxon>Streptophyta</taxon>
        <taxon>Embryophyta</taxon>
        <taxon>Bryophyta</taxon>
        <taxon>Bryophytina</taxon>
        <taxon>Bryopsida</taxon>
        <taxon>Dicranidae</taxon>
        <taxon>Pseudoditrichales</taxon>
        <taxon>Ditrichaceae</taxon>
        <taxon>Ceratodon</taxon>
    </lineage>
</organism>
<dbReference type="CDD" id="cd09034">
    <property type="entry name" value="BRO1_Alix_like"/>
    <property type="match status" value="1"/>
</dbReference>
<dbReference type="AlphaFoldDB" id="A0A8T0I0U8"/>